<proteinExistence type="predicted"/>
<dbReference type="OrthoDB" id="9762947at2"/>
<dbReference type="InterPro" id="IPR002293">
    <property type="entry name" value="AA/rel_permease1"/>
</dbReference>
<feature type="transmembrane region" description="Helical" evidence="7">
    <location>
        <begin position="365"/>
        <end position="384"/>
    </location>
</feature>
<evidence type="ECO:0000256" key="3">
    <source>
        <dbReference type="ARBA" id="ARBA00022692"/>
    </source>
</evidence>
<dbReference type="Pfam" id="PF13520">
    <property type="entry name" value="AA_permease_2"/>
    <property type="match status" value="1"/>
</dbReference>
<dbReference type="STRING" id="37928.SAMN04489742_1736"/>
<evidence type="ECO:0000256" key="5">
    <source>
        <dbReference type="ARBA" id="ARBA00023136"/>
    </source>
</evidence>
<evidence type="ECO:0000256" key="6">
    <source>
        <dbReference type="SAM" id="MobiDB-lite"/>
    </source>
</evidence>
<dbReference type="PANTHER" id="PTHR42770:SF7">
    <property type="entry name" value="MEMBRANE PROTEIN"/>
    <property type="match status" value="1"/>
</dbReference>
<dbReference type="GO" id="GO:0022857">
    <property type="term" value="F:transmembrane transporter activity"/>
    <property type="evidence" value="ECO:0007669"/>
    <property type="project" value="InterPro"/>
</dbReference>
<keyword evidence="5 7" id="KW-0472">Membrane</keyword>
<feature type="transmembrane region" description="Helical" evidence="7">
    <location>
        <begin position="189"/>
        <end position="210"/>
    </location>
</feature>
<dbReference type="GO" id="GO:0005886">
    <property type="term" value="C:plasma membrane"/>
    <property type="evidence" value="ECO:0007669"/>
    <property type="project" value="UniProtKB-SubCell"/>
</dbReference>
<feature type="transmembrane region" description="Helical" evidence="7">
    <location>
        <begin position="318"/>
        <end position="344"/>
    </location>
</feature>
<feature type="transmembrane region" description="Helical" evidence="7">
    <location>
        <begin position="69"/>
        <end position="91"/>
    </location>
</feature>
<accession>A0A1H1C4L5</accession>
<feature type="transmembrane region" description="Helical" evidence="7">
    <location>
        <begin position="435"/>
        <end position="454"/>
    </location>
</feature>
<feature type="transmembrane region" description="Helical" evidence="7">
    <location>
        <begin position="151"/>
        <end position="177"/>
    </location>
</feature>
<dbReference type="PANTHER" id="PTHR42770">
    <property type="entry name" value="AMINO ACID TRANSPORTER-RELATED"/>
    <property type="match status" value="1"/>
</dbReference>
<evidence type="ECO:0000313" key="8">
    <source>
        <dbReference type="EMBL" id="SDQ59115.1"/>
    </source>
</evidence>
<feature type="compositionally biased region" description="Low complexity" evidence="6">
    <location>
        <begin position="12"/>
        <end position="24"/>
    </location>
</feature>
<keyword evidence="9" id="KW-1185">Reference proteome</keyword>
<feature type="transmembrane region" description="Helical" evidence="7">
    <location>
        <begin position="466"/>
        <end position="482"/>
    </location>
</feature>
<feature type="transmembrane region" description="Helical" evidence="7">
    <location>
        <begin position="39"/>
        <end position="57"/>
    </location>
</feature>
<dbReference type="Gene3D" id="1.20.1740.10">
    <property type="entry name" value="Amino acid/polyamine transporter I"/>
    <property type="match status" value="1"/>
</dbReference>
<dbReference type="EMBL" id="FNKH01000002">
    <property type="protein sequence ID" value="SDQ59115.1"/>
    <property type="molecule type" value="Genomic_DNA"/>
</dbReference>
<organism evidence="8 9">
    <name type="scientific">Crystallibacter crystallopoietes</name>
    <dbReference type="NCBI Taxonomy" id="37928"/>
    <lineage>
        <taxon>Bacteria</taxon>
        <taxon>Bacillati</taxon>
        <taxon>Actinomycetota</taxon>
        <taxon>Actinomycetes</taxon>
        <taxon>Micrococcales</taxon>
        <taxon>Micrococcaceae</taxon>
        <taxon>Crystallibacter</taxon>
    </lineage>
</organism>
<reference evidence="8 9" key="1">
    <citation type="submission" date="2016-10" db="EMBL/GenBank/DDBJ databases">
        <authorList>
            <person name="de Groot N.N."/>
        </authorList>
    </citation>
    <scope>NUCLEOTIDE SEQUENCE [LARGE SCALE GENOMIC DNA]</scope>
    <source>
        <strain evidence="8 9">DSM 20117</strain>
    </source>
</reference>
<feature type="transmembrane region" description="Helical" evidence="7">
    <location>
        <begin position="230"/>
        <end position="247"/>
    </location>
</feature>
<feature type="transmembrane region" description="Helical" evidence="7">
    <location>
        <begin position="390"/>
        <end position="414"/>
    </location>
</feature>
<keyword evidence="4 7" id="KW-1133">Transmembrane helix</keyword>
<protein>
    <submittedName>
        <fullName evidence="8">Amino acid transporter</fullName>
    </submittedName>
</protein>
<name>A0A1H1C4L5_9MICC</name>
<evidence type="ECO:0000256" key="7">
    <source>
        <dbReference type="SAM" id="Phobius"/>
    </source>
</evidence>
<gene>
    <name evidence="8" type="ORF">SAMN04489742_1736</name>
</gene>
<comment type="subcellular location">
    <subcellularLocation>
        <location evidence="1">Cell membrane</location>
        <topology evidence="1">Multi-pass membrane protein</topology>
    </subcellularLocation>
</comment>
<feature type="transmembrane region" description="Helical" evidence="7">
    <location>
        <begin position="267"/>
        <end position="289"/>
    </location>
</feature>
<feature type="transmembrane region" description="Helical" evidence="7">
    <location>
        <begin position="112"/>
        <end position="139"/>
    </location>
</feature>
<feature type="region of interest" description="Disordered" evidence="6">
    <location>
        <begin position="1"/>
        <end position="28"/>
    </location>
</feature>
<sequence length="525" mass="55017">MKATTETGNVAGRGASAGPAATPGPDQPERLAKTLKPSWVWAIALGSAVGWGAFILPTDWIAAAGPVGAMSGFLIGGGLMVLIAVSYGFLIRSFPVSGGELAFALVGFGRTHAFFCGWFLTLGYTCIVALNASALALLFRKLLPGVVQQGYLYTIAGYDVYMVEVLISITALAVFAYLNIRGTALSGRVQFIACVIMLIAVGCILTAVLIHPDSLVSNAAPAFPQGVSPLTAILAIVAIAPWAYIGFDNVPQAAEEFDFPPSKAMKLIVLALLAAALLYAAMIAAVAVAEPWEALVSGQSAWGTADAVTGLLGGGGMLLLAIGITMGVTTGLNGFYVSASRILLAMGRAQMVPQVFAKLHPKHKTPYVGILFVGAFCLVTPWFGRAALEWVVNMSAVGVTVAYLYTCLCAFKLFRSSGSAPRPGDLEGTRSTTKKVLSMVGAVISVSFMALLLLPGSPAMLGPESMTALLIWIVVGVVFFLLRRKHNRTLTNEQVDLLVLGKPRPEGFAIKDKNAQRAQGDTTSV</sequence>
<evidence type="ECO:0000313" key="9">
    <source>
        <dbReference type="Proteomes" id="UP000181917"/>
    </source>
</evidence>
<keyword evidence="3 7" id="KW-0812">Transmembrane</keyword>
<dbReference type="InterPro" id="IPR050367">
    <property type="entry name" value="APC_superfamily"/>
</dbReference>
<evidence type="ECO:0000256" key="2">
    <source>
        <dbReference type="ARBA" id="ARBA00022475"/>
    </source>
</evidence>
<evidence type="ECO:0000256" key="1">
    <source>
        <dbReference type="ARBA" id="ARBA00004651"/>
    </source>
</evidence>
<dbReference type="Proteomes" id="UP000181917">
    <property type="component" value="Unassembled WGS sequence"/>
</dbReference>
<evidence type="ECO:0000256" key="4">
    <source>
        <dbReference type="ARBA" id="ARBA00022989"/>
    </source>
</evidence>
<keyword evidence="2" id="KW-1003">Cell membrane</keyword>
<dbReference type="AlphaFoldDB" id="A0A1H1C4L5"/>
<dbReference type="PIRSF" id="PIRSF006060">
    <property type="entry name" value="AA_transporter"/>
    <property type="match status" value="1"/>
</dbReference>
<dbReference type="RefSeq" id="WP_083339658.1">
    <property type="nucleotide sequence ID" value="NZ_CP018863.1"/>
</dbReference>